<reference evidence="2" key="2">
    <citation type="submission" date="2019-01" db="UniProtKB">
        <authorList>
            <consortium name="EnsemblPlants"/>
        </authorList>
    </citation>
    <scope>IDENTIFICATION</scope>
    <source>
        <strain evidence="2">cv. Heinz 1706</strain>
    </source>
</reference>
<dbReference type="PANTHER" id="PTHR23272">
    <property type="entry name" value="BED FINGER-RELATED"/>
    <property type="match status" value="1"/>
</dbReference>
<dbReference type="PANTHER" id="PTHR23272:SF168">
    <property type="entry name" value="HAT-LIKE TRANSPOSASE RNASE-H FOLD DOMAIN-CONTAINING PROTEIN"/>
    <property type="match status" value="1"/>
</dbReference>
<dbReference type="InterPro" id="IPR012337">
    <property type="entry name" value="RNaseH-like_sf"/>
</dbReference>
<protein>
    <recommendedName>
        <fullName evidence="1">HAT C-terminal dimerisation domain-containing protein</fullName>
    </recommendedName>
</protein>
<dbReference type="Gramene" id="Solyc05g014654.1.1">
    <property type="protein sequence ID" value="Solyc05g014654.1.1"/>
    <property type="gene ID" value="Solyc05g014654.1"/>
</dbReference>
<evidence type="ECO:0000313" key="2">
    <source>
        <dbReference type="EnsemblPlants" id="Solyc05g014654.1.1"/>
    </source>
</evidence>
<reference evidence="2" key="1">
    <citation type="journal article" date="2012" name="Nature">
        <title>The tomato genome sequence provides insights into fleshy fruit evolution.</title>
        <authorList>
            <consortium name="Tomato Genome Consortium"/>
        </authorList>
    </citation>
    <scope>NUCLEOTIDE SEQUENCE [LARGE SCALE GENOMIC DNA]</scope>
    <source>
        <strain evidence="2">cv. Heinz 1706</strain>
    </source>
</reference>
<evidence type="ECO:0000313" key="3">
    <source>
        <dbReference type="Proteomes" id="UP000004994"/>
    </source>
</evidence>
<evidence type="ECO:0000259" key="1">
    <source>
        <dbReference type="Pfam" id="PF05699"/>
    </source>
</evidence>
<dbReference type="Pfam" id="PF05699">
    <property type="entry name" value="Dimer_Tnp_hAT"/>
    <property type="match status" value="1"/>
</dbReference>
<dbReference type="SUPFAM" id="SSF53098">
    <property type="entry name" value="Ribonuclease H-like"/>
    <property type="match status" value="1"/>
</dbReference>
<dbReference type="EnsemblPlants" id="Solyc05g014654.1.1">
    <property type="protein sequence ID" value="Solyc05g014654.1.1"/>
    <property type="gene ID" value="Solyc05g014654.1"/>
</dbReference>
<dbReference type="GO" id="GO:0046983">
    <property type="term" value="F:protein dimerization activity"/>
    <property type="evidence" value="ECO:0007669"/>
    <property type="project" value="InterPro"/>
</dbReference>
<keyword evidence="3" id="KW-1185">Reference proteome</keyword>
<feature type="domain" description="HAT C-terminal dimerisation" evidence="1">
    <location>
        <begin position="24"/>
        <end position="58"/>
    </location>
</feature>
<name>A0A3Q7GFT0_SOLLC</name>
<dbReference type="Proteomes" id="UP000004994">
    <property type="component" value="Chromosome 5"/>
</dbReference>
<sequence length="72" mass="8221">MLNLSWINSFLKTKSLNLEILIFDLLARDVLVIPMSSVASEYVFSTGGRILYPFRSSYSQMCAMSYFCPRLA</sequence>
<organism evidence="2">
    <name type="scientific">Solanum lycopersicum</name>
    <name type="common">Tomato</name>
    <name type="synonym">Lycopersicon esculentum</name>
    <dbReference type="NCBI Taxonomy" id="4081"/>
    <lineage>
        <taxon>Eukaryota</taxon>
        <taxon>Viridiplantae</taxon>
        <taxon>Streptophyta</taxon>
        <taxon>Embryophyta</taxon>
        <taxon>Tracheophyta</taxon>
        <taxon>Spermatophyta</taxon>
        <taxon>Magnoliopsida</taxon>
        <taxon>eudicotyledons</taxon>
        <taxon>Gunneridae</taxon>
        <taxon>Pentapetalae</taxon>
        <taxon>asterids</taxon>
        <taxon>lamiids</taxon>
        <taxon>Solanales</taxon>
        <taxon>Solanaceae</taxon>
        <taxon>Solanoideae</taxon>
        <taxon>Solaneae</taxon>
        <taxon>Solanum</taxon>
        <taxon>Solanum subgen. Lycopersicon</taxon>
    </lineage>
</organism>
<proteinExistence type="predicted"/>
<dbReference type="AlphaFoldDB" id="A0A3Q7GFT0"/>
<dbReference type="InterPro" id="IPR008906">
    <property type="entry name" value="HATC_C_dom"/>
</dbReference>
<dbReference type="InParanoid" id="A0A3Q7GFT0"/>
<accession>A0A3Q7GFT0</accession>